<dbReference type="AlphaFoldDB" id="A0A7X0RU21"/>
<feature type="transmembrane region" description="Helical" evidence="5">
    <location>
        <begin position="177"/>
        <end position="195"/>
    </location>
</feature>
<keyword evidence="3 5" id="KW-1133">Transmembrane helix</keyword>
<dbReference type="InterPro" id="IPR000412">
    <property type="entry name" value="ABC_2_transport"/>
</dbReference>
<keyword evidence="2 5" id="KW-0812">Transmembrane</keyword>
<feature type="domain" description="ABC transmembrane type-2" evidence="6">
    <location>
        <begin position="33"/>
        <end position="258"/>
    </location>
</feature>
<feature type="transmembrane region" description="Helical" evidence="5">
    <location>
        <begin position="109"/>
        <end position="137"/>
    </location>
</feature>
<dbReference type="Proteomes" id="UP000547209">
    <property type="component" value="Unassembled WGS sequence"/>
</dbReference>
<reference evidence="7 8" key="1">
    <citation type="submission" date="2020-08" db="EMBL/GenBank/DDBJ databases">
        <title>Cohnella phylogeny.</title>
        <authorList>
            <person name="Dunlap C."/>
        </authorList>
    </citation>
    <scope>NUCLEOTIDE SEQUENCE [LARGE SCALE GENOMIC DNA]</scope>
    <source>
        <strain evidence="7 8">DSM 28246</strain>
    </source>
</reference>
<dbReference type="InterPro" id="IPR051784">
    <property type="entry name" value="Nod_factor_ABC_transporter"/>
</dbReference>
<dbReference type="PANTHER" id="PTHR43229">
    <property type="entry name" value="NODULATION PROTEIN J"/>
    <property type="match status" value="1"/>
</dbReference>
<evidence type="ECO:0000256" key="5">
    <source>
        <dbReference type="RuleBase" id="RU361157"/>
    </source>
</evidence>
<protein>
    <recommendedName>
        <fullName evidence="5">Transport permease protein</fullName>
    </recommendedName>
</protein>
<dbReference type="PANTHER" id="PTHR43229:SF2">
    <property type="entry name" value="NODULATION PROTEIN J"/>
    <property type="match status" value="1"/>
</dbReference>
<feature type="transmembrane region" description="Helical" evidence="5">
    <location>
        <begin position="66"/>
        <end position="88"/>
    </location>
</feature>
<dbReference type="GO" id="GO:0043190">
    <property type="term" value="C:ATP-binding cassette (ABC) transporter complex"/>
    <property type="evidence" value="ECO:0007669"/>
    <property type="project" value="InterPro"/>
</dbReference>
<sequence length="262" mass="27923">MTNASAPAKAASFGVTSSVFIGRSLRHSLRNTEALIMAIVLPIMLMLLFTYVFGGAIDPSGDYVDYVVPGIILLCAGFGSSSTAVDVAGDMTNGIIERFRTMPIRSMNVILGHVTASLCRNLLATGVVIGMALLVGFRPSAGFLAWLGALGVIALFILAFTWLYAAIGLVAGSPSAASAYGFALLFLPYLSSAFVPTSTMPSWLRGVAEHQPITPVIETIRGLLTGTPIQDQAWWAIGWCLLILIASYVWGSWTFNRKAGRR</sequence>
<evidence type="ECO:0000313" key="8">
    <source>
        <dbReference type="Proteomes" id="UP000547209"/>
    </source>
</evidence>
<feature type="transmembrane region" description="Helical" evidence="5">
    <location>
        <begin position="34"/>
        <end position="54"/>
    </location>
</feature>
<name>A0A7X0RU21_9BACL</name>
<gene>
    <name evidence="7" type="ORF">H7C19_17515</name>
</gene>
<dbReference type="InterPro" id="IPR047817">
    <property type="entry name" value="ABC2_TM_bact-type"/>
</dbReference>
<feature type="transmembrane region" description="Helical" evidence="5">
    <location>
        <begin position="233"/>
        <end position="253"/>
    </location>
</feature>
<comment type="caution">
    <text evidence="7">The sequence shown here is derived from an EMBL/GenBank/DDBJ whole genome shotgun (WGS) entry which is preliminary data.</text>
</comment>
<dbReference type="RefSeq" id="WP_185143957.1">
    <property type="nucleotide sequence ID" value="NZ_JACJVP010000027.1"/>
</dbReference>
<dbReference type="PROSITE" id="PS51012">
    <property type="entry name" value="ABC_TM2"/>
    <property type="match status" value="1"/>
</dbReference>
<evidence type="ECO:0000256" key="2">
    <source>
        <dbReference type="ARBA" id="ARBA00022692"/>
    </source>
</evidence>
<keyword evidence="5" id="KW-1003">Cell membrane</keyword>
<keyword evidence="5" id="KW-0813">Transport</keyword>
<keyword evidence="8" id="KW-1185">Reference proteome</keyword>
<evidence type="ECO:0000313" key="7">
    <source>
        <dbReference type="EMBL" id="MBB6672481.1"/>
    </source>
</evidence>
<evidence type="ECO:0000256" key="1">
    <source>
        <dbReference type="ARBA" id="ARBA00004141"/>
    </source>
</evidence>
<comment type="similarity">
    <text evidence="5">Belongs to the ABC-2 integral membrane protein family.</text>
</comment>
<evidence type="ECO:0000256" key="4">
    <source>
        <dbReference type="ARBA" id="ARBA00023136"/>
    </source>
</evidence>
<accession>A0A7X0RU21</accession>
<dbReference type="EMBL" id="JACJVP010000027">
    <property type="protein sequence ID" value="MBB6672481.1"/>
    <property type="molecule type" value="Genomic_DNA"/>
</dbReference>
<evidence type="ECO:0000259" key="6">
    <source>
        <dbReference type="PROSITE" id="PS51012"/>
    </source>
</evidence>
<dbReference type="Pfam" id="PF01061">
    <property type="entry name" value="ABC2_membrane"/>
    <property type="match status" value="1"/>
</dbReference>
<feature type="transmembrane region" description="Helical" evidence="5">
    <location>
        <begin position="143"/>
        <end position="165"/>
    </location>
</feature>
<evidence type="ECO:0000256" key="3">
    <source>
        <dbReference type="ARBA" id="ARBA00022989"/>
    </source>
</evidence>
<proteinExistence type="inferred from homology"/>
<comment type="subcellular location">
    <subcellularLocation>
        <location evidence="5">Cell membrane</location>
        <topology evidence="5">Multi-pass membrane protein</topology>
    </subcellularLocation>
    <subcellularLocation>
        <location evidence="1">Membrane</location>
        <topology evidence="1">Multi-pass membrane protein</topology>
    </subcellularLocation>
</comment>
<keyword evidence="4 5" id="KW-0472">Membrane</keyword>
<organism evidence="7 8">
    <name type="scientific">Cohnella nanjingensis</name>
    <dbReference type="NCBI Taxonomy" id="1387779"/>
    <lineage>
        <taxon>Bacteria</taxon>
        <taxon>Bacillati</taxon>
        <taxon>Bacillota</taxon>
        <taxon>Bacilli</taxon>
        <taxon>Bacillales</taxon>
        <taxon>Paenibacillaceae</taxon>
        <taxon>Cohnella</taxon>
    </lineage>
</organism>
<dbReference type="GO" id="GO:0140359">
    <property type="term" value="F:ABC-type transporter activity"/>
    <property type="evidence" value="ECO:0007669"/>
    <property type="project" value="InterPro"/>
</dbReference>
<dbReference type="InterPro" id="IPR013525">
    <property type="entry name" value="ABC2_TM"/>
</dbReference>
<dbReference type="PIRSF" id="PIRSF006648">
    <property type="entry name" value="DrrB"/>
    <property type="match status" value="1"/>
</dbReference>